<dbReference type="EMBL" id="JACGWJ010000028">
    <property type="protein sequence ID" value="KAL0306999.1"/>
    <property type="molecule type" value="Genomic_DNA"/>
</dbReference>
<accession>A0AAW2KL05</accession>
<organism evidence="2">
    <name type="scientific">Sesamum radiatum</name>
    <name type="common">Black benniseed</name>
    <dbReference type="NCBI Taxonomy" id="300843"/>
    <lineage>
        <taxon>Eukaryota</taxon>
        <taxon>Viridiplantae</taxon>
        <taxon>Streptophyta</taxon>
        <taxon>Embryophyta</taxon>
        <taxon>Tracheophyta</taxon>
        <taxon>Spermatophyta</taxon>
        <taxon>Magnoliopsida</taxon>
        <taxon>eudicotyledons</taxon>
        <taxon>Gunneridae</taxon>
        <taxon>Pentapetalae</taxon>
        <taxon>asterids</taxon>
        <taxon>lamiids</taxon>
        <taxon>Lamiales</taxon>
        <taxon>Pedaliaceae</taxon>
        <taxon>Sesamum</taxon>
    </lineage>
</organism>
<comment type="caution">
    <text evidence="2">The sequence shown here is derived from an EMBL/GenBank/DDBJ whole genome shotgun (WGS) entry which is preliminary data.</text>
</comment>
<feature type="region of interest" description="Disordered" evidence="1">
    <location>
        <begin position="17"/>
        <end position="39"/>
    </location>
</feature>
<name>A0AAW2KL05_SESRA</name>
<reference evidence="2" key="2">
    <citation type="journal article" date="2024" name="Plant">
        <title>Genomic evolution and insights into agronomic trait innovations of Sesamum species.</title>
        <authorList>
            <person name="Miao H."/>
            <person name="Wang L."/>
            <person name="Qu L."/>
            <person name="Liu H."/>
            <person name="Sun Y."/>
            <person name="Le M."/>
            <person name="Wang Q."/>
            <person name="Wei S."/>
            <person name="Zheng Y."/>
            <person name="Lin W."/>
            <person name="Duan Y."/>
            <person name="Cao H."/>
            <person name="Xiong S."/>
            <person name="Wang X."/>
            <person name="Wei L."/>
            <person name="Li C."/>
            <person name="Ma Q."/>
            <person name="Ju M."/>
            <person name="Zhao R."/>
            <person name="Li G."/>
            <person name="Mu C."/>
            <person name="Tian Q."/>
            <person name="Mei H."/>
            <person name="Zhang T."/>
            <person name="Gao T."/>
            <person name="Zhang H."/>
        </authorList>
    </citation>
    <scope>NUCLEOTIDE SEQUENCE</scope>
    <source>
        <strain evidence="2">G02</strain>
    </source>
</reference>
<sequence>MPKRIFSRHVNMFRFRGVAPSPTRDAPPDPRRSFGSGTPARGACPLDLARGDALRTLRLCLVGVKNGGIKEVGSKNECIRDNLVFTFGYEEEMEVK</sequence>
<evidence type="ECO:0000313" key="2">
    <source>
        <dbReference type="EMBL" id="KAL0306999.1"/>
    </source>
</evidence>
<protein>
    <submittedName>
        <fullName evidence="2">Uncharacterized protein</fullName>
    </submittedName>
</protein>
<dbReference type="AlphaFoldDB" id="A0AAW2KL05"/>
<evidence type="ECO:0000256" key="1">
    <source>
        <dbReference type="SAM" id="MobiDB-lite"/>
    </source>
</evidence>
<reference evidence="2" key="1">
    <citation type="submission" date="2020-06" db="EMBL/GenBank/DDBJ databases">
        <authorList>
            <person name="Li T."/>
            <person name="Hu X."/>
            <person name="Zhang T."/>
            <person name="Song X."/>
            <person name="Zhang H."/>
            <person name="Dai N."/>
            <person name="Sheng W."/>
            <person name="Hou X."/>
            <person name="Wei L."/>
        </authorList>
    </citation>
    <scope>NUCLEOTIDE SEQUENCE</scope>
    <source>
        <strain evidence="2">G02</strain>
        <tissue evidence="2">Leaf</tissue>
    </source>
</reference>
<proteinExistence type="predicted"/>
<gene>
    <name evidence="2" type="ORF">Sradi_6117200</name>
</gene>